<evidence type="ECO:0000256" key="1">
    <source>
        <dbReference type="ARBA" id="ARBA00001913"/>
    </source>
</evidence>
<dbReference type="AlphaFoldDB" id="A0AAJ5WST5"/>
<dbReference type="Pfam" id="PF17678">
    <property type="entry name" value="Glyco_hydro_92N"/>
    <property type="match status" value="1"/>
</dbReference>
<dbReference type="GO" id="GO:0006516">
    <property type="term" value="P:glycoprotein catabolic process"/>
    <property type="evidence" value="ECO:0007669"/>
    <property type="project" value="TreeGrafter"/>
</dbReference>
<dbReference type="Pfam" id="PF07971">
    <property type="entry name" value="Glyco_hydro_92"/>
    <property type="match status" value="1"/>
</dbReference>
<protein>
    <submittedName>
        <fullName evidence="8">GH92 family glycosyl hydrolase</fullName>
        <ecNumber evidence="8">3.2.1.-</ecNumber>
    </submittedName>
</protein>
<evidence type="ECO:0000256" key="4">
    <source>
        <dbReference type="SAM" id="MobiDB-lite"/>
    </source>
</evidence>
<dbReference type="InterPro" id="IPR041371">
    <property type="entry name" value="GH92_N"/>
</dbReference>
<feature type="compositionally biased region" description="Polar residues" evidence="4">
    <location>
        <begin position="728"/>
        <end position="737"/>
    </location>
</feature>
<dbReference type="EMBL" id="CP119311">
    <property type="protein sequence ID" value="WEK36027.1"/>
    <property type="molecule type" value="Genomic_DNA"/>
</dbReference>
<evidence type="ECO:0000313" key="8">
    <source>
        <dbReference type="EMBL" id="WEK36027.1"/>
    </source>
</evidence>
<evidence type="ECO:0000259" key="7">
    <source>
        <dbReference type="Pfam" id="PF17678"/>
    </source>
</evidence>
<name>A0AAJ5WST5_9BACT</name>
<dbReference type="GO" id="GO:0000224">
    <property type="term" value="F:peptide-N4-(N-acetyl-beta-glucosaminyl)asparagine amidase activity"/>
    <property type="evidence" value="ECO:0007669"/>
    <property type="project" value="TreeGrafter"/>
</dbReference>
<dbReference type="InterPro" id="IPR014718">
    <property type="entry name" value="GH-type_carb-bd"/>
</dbReference>
<reference evidence="8" key="1">
    <citation type="submission" date="2023-03" db="EMBL/GenBank/DDBJ databases">
        <title>Andean soil-derived lignocellulolytic bacterial consortium as a source of novel taxa and putative plastic-active enzymes.</title>
        <authorList>
            <person name="Diaz-Garcia L."/>
            <person name="Chuvochina M."/>
            <person name="Feuerriegel G."/>
            <person name="Bunk B."/>
            <person name="Sproer C."/>
            <person name="Streit W.R."/>
            <person name="Rodriguez L.M."/>
            <person name="Overmann J."/>
            <person name="Jimenez D.J."/>
        </authorList>
    </citation>
    <scope>NUCLEOTIDE SEQUENCE</scope>
    <source>
        <strain evidence="8">MAG 7</strain>
    </source>
</reference>
<evidence type="ECO:0000256" key="5">
    <source>
        <dbReference type="SAM" id="SignalP"/>
    </source>
</evidence>
<dbReference type="PANTHER" id="PTHR12143:SF43">
    <property type="entry name" value="PUTATIVE-RELATED"/>
    <property type="match status" value="1"/>
</dbReference>
<evidence type="ECO:0000313" key="9">
    <source>
        <dbReference type="Proteomes" id="UP001220610"/>
    </source>
</evidence>
<feature type="domain" description="Glycosyl hydrolase family 92" evidence="6">
    <location>
        <begin position="224"/>
        <end position="711"/>
    </location>
</feature>
<feature type="chain" id="PRO_5042519569" evidence="5">
    <location>
        <begin position="18"/>
        <end position="737"/>
    </location>
</feature>
<dbReference type="Gene3D" id="3.30.2080.10">
    <property type="entry name" value="GH92 mannosidase domain"/>
    <property type="match status" value="1"/>
</dbReference>
<keyword evidence="5" id="KW-0732">Signal</keyword>
<dbReference type="EC" id="3.2.1.-" evidence="8"/>
<dbReference type="FunFam" id="3.30.2080.10:FF:000001">
    <property type="entry name" value="Alpha-1,2-mannosidase subfamily"/>
    <property type="match status" value="1"/>
</dbReference>
<accession>A0AAJ5WST5</accession>
<keyword evidence="8" id="KW-0378">Hydrolase</keyword>
<dbReference type="InterPro" id="IPR050883">
    <property type="entry name" value="PNGase"/>
</dbReference>
<comment type="subunit">
    <text evidence="2">Monomer.</text>
</comment>
<dbReference type="GO" id="GO:0005975">
    <property type="term" value="P:carbohydrate metabolic process"/>
    <property type="evidence" value="ECO:0007669"/>
    <property type="project" value="InterPro"/>
</dbReference>
<feature type="signal peptide" evidence="5">
    <location>
        <begin position="1"/>
        <end position="17"/>
    </location>
</feature>
<dbReference type="Proteomes" id="UP001220610">
    <property type="component" value="Chromosome"/>
</dbReference>
<gene>
    <name evidence="8" type="ORF">P0Y53_00815</name>
</gene>
<dbReference type="Gene3D" id="2.70.98.10">
    <property type="match status" value="1"/>
</dbReference>
<dbReference type="Gene3D" id="1.20.1050.60">
    <property type="entry name" value="alpha-1,2-mannosidase"/>
    <property type="match status" value="1"/>
</dbReference>
<dbReference type="SUPFAM" id="SSF48208">
    <property type="entry name" value="Six-hairpin glycosidases"/>
    <property type="match status" value="1"/>
</dbReference>
<dbReference type="GO" id="GO:0005829">
    <property type="term" value="C:cytosol"/>
    <property type="evidence" value="ECO:0007669"/>
    <property type="project" value="TreeGrafter"/>
</dbReference>
<organism evidence="8 9">
    <name type="scientific">Candidatus Pseudobacter hemicellulosilyticus</name>
    <dbReference type="NCBI Taxonomy" id="3121375"/>
    <lineage>
        <taxon>Bacteria</taxon>
        <taxon>Pseudomonadati</taxon>
        <taxon>Bacteroidota</taxon>
        <taxon>Chitinophagia</taxon>
        <taxon>Chitinophagales</taxon>
        <taxon>Chitinophagaceae</taxon>
        <taxon>Pseudobacter</taxon>
    </lineage>
</organism>
<proteinExistence type="predicted"/>
<dbReference type="PANTHER" id="PTHR12143">
    <property type="entry name" value="PEPTIDE N-GLYCANASE PNGASE -RELATED"/>
    <property type="match status" value="1"/>
</dbReference>
<sequence>MKKLVLAALLISGQLLAQQPASPLQYVDPTIGGVGVILEPARPTVQLPNSMLRVYPMKRDQIDDQISHFPLNVPSHRLNWVFGFLPVNGPLQESSWSRKLTIGKETLTPYYYQVSSEDATQQVEFTLSERSGFFRVYFKDQQDHYLRFGILNGNGELQVSGKRVISGMENFFGMKAYFYAETDTDLGAVETKQVGNNKVLLIHAGNKADVISMRYGVSYISVEQAKYNLQQEIKDWNFSALKNKAYAAWDKALSLIHINGGTIAQKRVFYTSLYRCYERMVNINEYGKYYSGYDHQVHTSNEPFYVDNWLWDTYIALEPLHMILHPKQEAAKIRSYLTMYDQTGWMPSFSTVFGDWPAMTGNNAAIWMTDAWFKGIRDFDVQKAYQGMKKGALESTILPWNNGPLTSLDSFYQEHGYMPGLLPGEPETEPRVDTSWEKRQAVSVTIDNSYSDWCIAQLAPEVDKAADRNLFLKRAKNYEKVFRADKGIVWPKDKDGNWIEPYDPSLSGREYFTEINAYNFNWAAKHDLEGLFKLMGGVKGAESTLDQLFREDLGLPRYKFWRIQPDASGLTGQFVMGNEPTFHIPYLYNYMGAPWKTQKRIRMLLDTWFPDNLFGLPGDEDGGGMCAFVVFSMMGFFPVTPGIPVYTIGSPVFNDMRMQLPNGKQFRVTATNNSAENKFIQKASFNGRPLEKTWFTHEELMAGGVLTLVMGAEPNTRWGSRPEDAPPSSINYSNKKY</sequence>
<feature type="region of interest" description="Disordered" evidence="4">
    <location>
        <begin position="717"/>
        <end position="737"/>
    </location>
</feature>
<dbReference type="InterPro" id="IPR012939">
    <property type="entry name" value="Glyco_hydro_92"/>
</dbReference>
<dbReference type="Gene3D" id="1.20.1610.10">
    <property type="entry name" value="alpha-1,2-mannosidases domains"/>
    <property type="match status" value="1"/>
</dbReference>
<feature type="domain" description="Glycosyl hydrolase family 92 N-terminal" evidence="7">
    <location>
        <begin position="26"/>
        <end position="195"/>
    </location>
</feature>
<keyword evidence="8" id="KW-0326">Glycosidase</keyword>
<evidence type="ECO:0000256" key="3">
    <source>
        <dbReference type="ARBA" id="ARBA00022837"/>
    </source>
</evidence>
<dbReference type="InterPro" id="IPR005887">
    <property type="entry name" value="GH92_a_mannosidase_put"/>
</dbReference>
<evidence type="ECO:0000259" key="6">
    <source>
        <dbReference type="Pfam" id="PF07971"/>
    </source>
</evidence>
<dbReference type="InterPro" id="IPR008928">
    <property type="entry name" value="6-hairpin_glycosidase_sf"/>
</dbReference>
<dbReference type="NCBIfam" id="TIGR01180">
    <property type="entry name" value="aman2_put"/>
    <property type="match status" value="1"/>
</dbReference>
<dbReference type="GO" id="GO:0030246">
    <property type="term" value="F:carbohydrate binding"/>
    <property type="evidence" value="ECO:0007669"/>
    <property type="project" value="InterPro"/>
</dbReference>
<evidence type="ECO:0000256" key="2">
    <source>
        <dbReference type="ARBA" id="ARBA00011245"/>
    </source>
</evidence>
<comment type="cofactor">
    <cofactor evidence="1">
        <name>Ca(2+)</name>
        <dbReference type="ChEBI" id="CHEBI:29108"/>
    </cofactor>
</comment>
<keyword evidence="3" id="KW-0106">Calcium</keyword>
<dbReference type="GO" id="GO:0016798">
    <property type="term" value="F:hydrolase activity, acting on glycosyl bonds"/>
    <property type="evidence" value="ECO:0007669"/>
    <property type="project" value="UniProtKB-KW"/>
</dbReference>